<organism evidence="2 3">
    <name type="scientific">Penicillium capsulatum</name>
    <dbReference type="NCBI Taxonomy" id="69766"/>
    <lineage>
        <taxon>Eukaryota</taxon>
        <taxon>Fungi</taxon>
        <taxon>Dikarya</taxon>
        <taxon>Ascomycota</taxon>
        <taxon>Pezizomycotina</taxon>
        <taxon>Eurotiomycetes</taxon>
        <taxon>Eurotiomycetidae</taxon>
        <taxon>Eurotiales</taxon>
        <taxon>Aspergillaceae</taxon>
        <taxon>Penicillium</taxon>
    </lineage>
</organism>
<keyword evidence="3" id="KW-1185">Reference proteome</keyword>
<name>A0A9W9I1C1_9EURO</name>
<evidence type="ECO:0000256" key="1">
    <source>
        <dbReference type="SAM" id="MobiDB-lite"/>
    </source>
</evidence>
<feature type="compositionally biased region" description="Basic and acidic residues" evidence="1">
    <location>
        <begin position="9"/>
        <end position="18"/>
    </location>
</feature>
<dbReference type="EMBL" id="JAPQKO010000005">
    <property type="protein sequence ID" value="KAJ5161668.1"/>
    <property type="molecule type" value="Genomic_DNA"/>
</dbReference>
<feature type="region of interest" description="Disordered" evidence="1">
    <location>
        <begin position="1"/>
        <end position="142"/>
    </location>
</feature>
<comment type="caution">
    <text evidence="2">The sequence shown here is derived from an EMBL/GenBank/DDBJ whole genome shotgun (WGS) entry which is preliminary data.</text>
</comment>
<feature type="compositionally biased region" description="Polar residues" evidence="1">
    <location>
        <begin position="114"/>
        <end position="125"/>
    </location>
</feature>
<feature type="compositionally biased region" description="Polar residues" evidence="1">
    <location>
        <begin position="28"/>
        <end position="49"/>
    </location>
</feature>
<feature type="compositionally biased region" description="Polar residues" evidence="1">
    <location>
        <begin position="69"/>
        <end position="80"/>
    </location>
</feature>
<dbReference type="AlphaFoldDB" id="A0A9W9I1C1"/>
<reference evidence="2" key="2">
    <citation type="journal article" date="2023" name="IMA Fungus">
        <title>Comparative genomic study of the Penicillium genus elucidates a diverse pangenome and 15 lateral gene transfer events.</title>
        <authorList>
            <person name="Petersen C."/>
            <person name="Sorensen T."/>
            <person name="Nielsen M.R."/>
            <person name="Sondergaard T.E."/>
            <person name="Sorensen J.L."/>
            <person name="Fitzpatrick D.A."/>
            <person name="Frisvad J.C."/>
            <person name="Nielsen K.L."/>
        </authorList>
    </citation>
    <scope>NUCLEOTIDE SEQUENCE</scope>
    <source>
        <strain evidence="2">IBT 21917</strain>
    </source>
</reference>
<sequence length="142" mass="14819">MSDATYHTTRQDLRKAETKAAQQHGGANPSNSEVSQMKSIVDQNSNKSAQIDRTKANLPLPEDPPVASDWNSADQRTVNVGSGGIEGPVSGDGDSALRGPATAESSARVAGSELHQNTAPLSNVGRQRVEGLDGLPSDATTR</sequence>
<dbReference type="Proteomes" id="UP001146351">
    <property type="component" value="Unassembled WGS sequence"/>
</dbReference>
<dbReference type="OrthoDB" id="3913483at2759"/>
<accession>A0A9W9I1C1</accession>
<proteinExistence type="predicted"/>
<reference evidence="2" key="1">
    <citation type="submission" date="2022-11" db="EMBL/GenBank/DDBJ databases">
        <authorList>
            <person name="Petersen C."/>
        </authorList>
    </citation>
    <scope>NUCLEOTIDE SEQUENCE</scope>
    <source>
        <strain evidence="2">IBT 21917</strain>
    </source>
</reference>
<evidence type="ECO:0000313" key="3">
    <source>
        <dbReference type="Proteomes" id="UP001146351"/>
    </source>
</evidence>
<evidence type="ECO:0000313" key="2">
    <source>
        <dbReference type="EMBL" id="KAJ5161668.1"/>
    </source>
</evidence>
<protein>
    <submittedName>
        <fullName evidence="2">Uncharacterized protein</fullName>
    </submittedName>
</protein>
<gene>
    <name evidence="2" type="ORF">N7492_007060</name>
</gene>